<dbReference type="Gene3D" id="1.10.630.10">
    <property type="entry name" value="Cytochrome P450"/>
    <property type="match status" value="1"/>
</dbReference>
<evidence type="ECO:0000313" key="10">
    <source>
        <dbReference type="EMBL" id="KAK4187204.1"/>
    </source>
</evidence>
<sequence length="547" mass="62498">MAAGLSAQLIESLLTPGRIAGLLFLFVLSSFIVDFTSKPRYGKSLPLVGSGDGVVGTVKNWIFYMPRFNIWVAEGYQKYTKHGRAYVTPSSPSRPNEIVIPQSHVNWMLELPDRVLSTKEAHQDVLFGDYQFLGTDDQFPIKTIHKHLARNIISLIPGVQEEIHAAIDAAFGTDKENWKTFNLWETWLKIIPRVTNRILVGANLCRNEEFLQSQVAFADDIVRNSFILCMFPRIFHPLVAPLIVLSNRYHWHKGHKTAQPTIAKRLHDMARKDSGDPAYQDWQAPEDMLTWLIRQAKIEGLHDELTSQQLSKRLLPVEFAAIHTTVITLHHLFLDLLSADPSLGYLETIHEETSQAYRSANEQWTKESLMNLHRTDSAIKESMRLSNFATALTHRKVIAPEGITHPNEGWHAPYGAVLMIDLAGTHHDGDIYENPNQYDAFRFARQREELQKKVASKVDGDHQKEEDVLKMKRLGMVTTSGEYLPFSHGRHACPGRFFVAHELKITLAYLLDNYEIKPIKERPKPMWLGATIIPPVDTTIEVRRRRR</sequence>
<comment type="cofactor">
    <cofactor evidence="1 8">
        <name>heme</name>
        <dbReference type="ChEBI" id="CHEBI:30413"/>
    </cofactor>
</comment>
<dbReference type="PANTHER" id="PTHR46206">
    <property type="entry name" value="CYTOCHROME P450"/>
    <property type="match status" value="1"/>
</dbReference>
<comment type="caution">
    <text evidence="10">The sequence shown here is derived from an EMBL/GenBank/DDBJ whole genome shotgun (WGS) entry which is preliminary data.</text>
</comment>
<dbReference type="Proteomes" id="UP001302126">
    <property type="component" value="Unassembled WGS sequence"/>
</dbReference>
<dbReference type="InterPro" id="IPR017972">
    <property type="entry name" value="Cyt_P450_CS"/>
</dbReference>
<keyword evidence="5 9" id="KW-0560">Oxidoreductase</keyword>
<reference evidence="10" key="1">
    <citation type="journal article" date="2023" name="Mol. Phylogenet. Evol.">
        <title>Genome-scale phylogeny and comparative genomics of the fungal order Sordariales.</title>
        <authorList>
            <person name="Hensen N."/>
            <person name="Bonometti L."/>
            <person name="Westerberg I."/>
            <person name="Brannstrom I.O."/>
            <person name="Guillou S."/>
            <person name="Cros-Aarteil S."/>
            <person name="Calhoun S."/>
            <person name="Haridas S."/>
            <person name="Kuo A."/>
            <person name="Mondo S."/>
            <person name="Pangilinan J."/>
            <person name="Riley R."/>
            <person name="LaButti K."/>
            <person name="Andreopoulos B."/>
            <person name="Lipzen A."/>
            <person name="Chen C."/>
            <person name="Yan M."/>
            <person name="Daum C."/>
            <person name="Ng V."/>
            <person name="Clum A."/>
            <person name="Steindorff A."/>
            <person name="Ohm R.A."/>
            <person name="Martin F."/>
            <person name="Silar P."/>
            <person name="Natvig D.O."/>
            <person name="Lalanne C."/>
            <person name="Gautier V."/>
            <person name="Ament-Velasquez S.L."/>
            <person name="Kruys A."/>
            <person name="Hutchinson M.I."/>
            <person name="Powell A.J."/>
            <person name="Barry K."/>
            <person name="Miller A.N."/>
            <person name="Grigoriev I.V."/>
            <person name="Debuchy R."/>
            <person name="Gladieux P."/>
            <person name="Hiltunen Thoren M."/>
            <person name="Johannesson H."/>
        </authorList>
    </citation>
    <scope>NUCLEOTIDE SEQUENCE</scope>
    <source>
        <strain evidence="10">PSN309</strain>
    </source>
</reference>
<reference evidence="10" key="2">
    <citation type="submission" date="2023-05" db="EMBL/GenBank/DDBJ databases">
        <authorList>
            <consortium name="Lawrence Berkeley National Laboratory"/>
            <person name="Steindorff A."/>
            <person name="Hensen N."/>
            <person name="Bonometti L."/>
            <person name="Westerberg I."/>
            <person name="Brannstrom I.O."/>
            <person name="Guillou S."/>
            <person name="Cros-Aarteil S."/>
            <person name="Calhoun S."/>
            <person name="Haridas S."/>
            <person name="Kuo A."/>
            <person name="Mondo S."/>
            <person name="Pangilinan J."/>
            <person name="Riley R."/>
            <person name="Labutti K."/>
            <person name="Andreopoulos B."/>
            <person name="Lipzen A."/>
            <person name="Chen C."/>
            <person name="Yanf M."/>
            <person name="Daum C."/>
            <person name="Ng V."/>
            <person name="Clum A."/>
            <person name="Ohm R."/>
            <person name="Martin F."/>
            <person name="Silar P."/>
            <person name="Natvig D."/>
            <person name="Lalanne C."/>
            <person name="Gautier V."/>
            <person name="Ament-Velasquez S.L."/>
            <person name="Kruys A."/>
            <person name="Hutchinson M.I."/>
            <person name="Powell A.J."/>
            <person name="Barry K."/>
            <person name="Miller A.N."/>
            <person name="Grigoriev I.V."/>
            <person name="Debuchy R."/>
            <person name="Gladieux P."/>
            <person name="Thoren M.H."/>
            <person name="Johannesson H."/>
        </authorList>
    </citation>
    <scope>NUCLEOTIDE SEQUENCE</scope>
    <source>
        <strain evidence="10">PSN309</strain>
    </source>
</reference>
<dbReference type="GO" id="GO:0005506">
    <property type="term" value="F:iron ion binding"/>
    <property type="evidence" value="ECO:0007669"/>
    <property type="project" value="InterPro"/>
</dbReference>
<dbReference type="InterPro" id="IPR036396">
    <property type="entry name" value="Cyt_P450_sf"/>
</dbReference>
<dbReference type="SUPFAM" id="SSF48264">
    <property type="entry name" value="Cytochrome P450"/>
    <property type="match status" value="1"/>
</dbReference>
<evidence type="ECO:0000313" key="11">
    <source>
        <dbReference type="Proteomes" id="UP001302126"/>
    </source>
</evidence>
<protein>
    <submittedName>
        <fullName evidence="10">Ent-kaurene oxidase</fullName>
    </submittedName>
</protein>
<dbReference type="AlphaFoldDB" id="A0AAN6WS90"/>
<dbReference type="GO" id="GO:0020037">
    <property type="term" value="F:heme binding"/>
    <property type="evidence" value="ECO:0007669"/>
    <property type="project" value="InterPro"/>
</dbReference>
<keyword evidence="4 8" id="KW-0479">Metal-binding</keyword>
<evidence type="ECO:0000256" key="3">
    <source>
        <dbReference type="ARBA" id="ARBA00022617"/>
    </source>
</evidence>
<evidence type="ECO:0000256" key="5">
    <source>
        <dbReference type="ARBA" id="ARBA00023002"/>
    </source>
</evidence>
<evidence type="ECO:0000256" key="9">
    <source>
        <dbReference type="RuleBase" id="RU000461"/>
    </source>
</evidence>
<dbReference type="GO" id="GO:0004497">
    <property type="term" value="F:monooxygenase activity"/>
    <property type="evidence" value="ECO:0007669"/>
    <property type="project" value="UniProtKB-KW"/>
</dbReference>
<dbReference type="PRINTS" id="PR00465">
    <property type="entry name" value="EP450IV"/>
</dbReference>
<accession>A0AAN6WS90</accession>
<name>A0AAN6WS90_9PEZI</name>
<dbReference type="InterPro" id="IPR001128">
    <property type="entry name" value="Cyt_P450"/>
</dbReference>
<keyword evidence="6 8" id="KW-0408">Iron</keyword>
<evidence type="ECO:0000256" key="7">
    <source>
        <dbReference type="ARBA" id="ARBA00023033"/>
    </source>
</evidence>
<organism evidence="10 11">
    <name type="scientific">Podospora australis</name>
    <dbReference type="NCBI Taxonomy" id="1536484"/>
    <lineage>
        <taxon>Eukaryota</taxon>
        <taxon>Fungi</taxon>
        <taxon>Dikarya</taxon>
        <taxon>Ascomycota</taxon>
        <taxon>Pezizomycotina</taxon>
        <taxon>Sordariomycetes</taxon>
        <taxon>Sordariomycetidae</taxon>
        <taxon>Sordariales</taxon>
        <taxon>Podosporaceae</taxon>
        <taxon>Podospora</taxon>
    </lineage>
</organism>
<feature type="binding site" description="axial binding residue" evidence="8">
    <location>
        <position position="493"/>
    </location>
    <ligand>
        <name>heme</name>
        <dbReference type="ChEBI" id="CHEBI:30413"/>
    </ligand>
    <ligandPart>
        <name>Fe</name>
        <dbReference type="ChEBI" id="CHEBI:18248"/>
    </ligandPart>
</feature>
<evidence type="ECO:0000256" key="2">
    <source>
        <dbReference type="ARBA" id="ARBA00010617"/>
    </source>
</evidence>
<comment type="similarity">
    <text evidence="2 9">Belongs to the cytochrome P450 family.</text>
</comment>
<evidence type="ECO:0000256" key="8">
    <source>
        <dbReference type="PIRSR" id="PIRSR602403-1"/>
    </source>
</evidence>
<keyword evidence="7 9" id="KW-0503">Monooxygenase</keyword>
<dbReference type="CDD" id="cd11041">
    <property type="entry name" value="CYP503A1-like"/>
    <property type="match status" value="1"/>
</dbReference>
<dbReference type="PANTHER" id="PTHR46206:SF1">
    <property type="entry name" value="P450, PUTATIVE (EUROFUNG)-RELATED"/>
    <property type="match status" value="1"/>
</dbReference>
<dbReference type="PROSITE" id="PS00086">
    <property type="entry name" value="CYTOCHROME_P450"/>
    <property type="match status" value="1"/>
</dbReference>
<gene>
    <name evidence="10" type="ORF">QBC35DRAFT_499297</name>
</gene>
<proteinExistence type="inferred from homology"/>
<keyword evidence="3 8" id="KW-0349">Heme</keyword>
<dbReference type="InterPro" id="IPR002403">
    <property type="entry name" value="Cyt_P450_E_grp-IV"/>
</dbReference>
<evidence type="ECO:0000256" key="1">
    <source>
        <dbReference type="ARBA" id="ARBA00001971"/>
    </source>
</evidence>
<evidence type="ECO:0000256" key="4">
    <source>
        <dbReference type="ARBA" id="ARBA00022723"/>
    </source>
</evidence>
<dbReference type="EMBL" id="MU864407">
    <property type="protein sequence ID" value="KAK4187204.1"/>
    <property type="molecule type" value="Genomic_DNA"/>
</dbReference>
<keyword evidence="11" id="KW-1185">Reference proteome</keyword>
<dbReference type="Pfam" id="PF00067">
    <property type="entry name" value="p450"/>
    <property type="match status" value="1"/>
</dbReference>
<dbReference type="GO" id="GO:0016705">
    <property type="term" value="F:oxidoreductase activity, acting on paired donors, with incorporation or reduction of molecular oxygen"/>
    <property type="evidence" value="ECO:0007669"/>
    <property type="project" value="InterPro"/>
</dbReference>
<evidence type="ECO:0000256" key="6">
    <source>
        <dbReference type="ARBA" id="ARBA00023004"/>
    </source>
</evidence>